<dbReference type="PANTHER" id="PTHR45726:SF3">
    <property type="entry name" value="LEUKOTRIENE A-4 HYDROLASE"/>
    <property type="match status" value="1"/>
</dbReference>
<feature type="chain" id="PRO_5020414018" evidence="3">
    <location>
        <begin position="19"/>
        <end position="525"/>
    </location>
</feature>
<dbReference type="RefSeq" id="WP_131850411.1">
    <property type="nucleotide sequence ID" value="NZ_SKFH01000002.1"/>
</dbReference>
<evidence type="ECO:0000313" key="6">
    <source>
        <dbReference type="Proteomes" id="UP000295164"/>
    </source>
</evidence>
<keyword evidence="2" id="KW-0479">Metal-binding</keyword>
<dbReference type="PANTHER" id="PTHR45726">
    <property type="entry name" value="LEUKOTRIENE A-4 HYDROLASE"/>
    <property type="match status" value="1"/>
</dbReference>
<feature type="signal peptide" evidence="3">
    <location>
        <begin position="1"/>
        <end position="18"/>
    </location>
</feature>
<accession>A0A4R4E998</accession>
<dbReference type="OrthoDB" id="9814383at2"/>
<dbReference type="AlphaFoldDB" id="A0A4R4E998"/>
<dbReference type="EMBL" id="SKFH01000002">
    <property type="protein sequence ID" value="TCZ74365.1"/>
    <property type="molecule type" value="Genomic_DNA"/>
</dbReference>
<dbReference type="Pfam" id="PF01433">
    <property type="entry name" value="Peptidase_M1"/>
    <property type="match status" value="1"/>
</dbReference>
<dbReference type="GO" id="GO:0008237">
    <property type="term" value="F:metallopeptidase activity"/>
    <property type="evidence" value="ECO:0007669"/>
    <property type="project" value="InterPro"/>
</dbReference>
<sequence length="525" mass="59290">MKKLCVLVAFAGGLQATAQQAPYWQQQANYTIDVSLDDKKHMLRGHEEIEYINHSPDALKEIYIHLWMNAYRNDRTAFARQLARDKEGSDRLAKFRDRGSIDSLQFTVNGQPASYQNENSDPDVIRLTLAQPIAPGARAIIRTPFVVDLPEYISRGGHRKQDYMICQWFPKVAVYDRKGWHAFPYLDQGEFYSDFGSYNVSITVPSSYFVGASGVLQNAGELAQYKAIGSANRAAGSRSNTVAYVPPPGATKTLSYRGDSIPDFAWFASKDFTIRYDTMQLDNRSIDVFTFHHPDGNSNWVNSTDYVKSGARAYSGYLGAYPHPVVQAVEGPKNESSGGMEYPMITLITSPDATGEALDAVITHEVGHNWFMAILGSNERTHAWLDEGLNTYFQFRYEAERYRYNSIFGNNIPAELRKMPPADFQAVVYKAINDNMTMDGPIDIPSADYPSKDEYALSTYIKTALWLYVMELQLGRETVDRAFHSYYAQWKFRHPYPEDLKAAFDAAAGTDTAPYFDLLKKKGKL</sequence>
<comment type="caution">
    <text evidence="5">The sequence shown here is derived from an EMBL/GenBank/DDBJ whole genome shotgun (WGS) entry which is preliminary data.</text>
</comment>
<evidence type="ECO:0000259" key="4">
    <source>
        <dbReference type="Pfam" id="PF01433"/>
    </source>
</evidence>
<dbReference type="Proteomes" id="UP000295164">
    <property type="component" value="Unassembled WGS sequence"/>
</dbReference>
<evidence type="ECO:0000256" key="1">
    <source>
        <dbReference type="PIRSR" id="PIRSR634015-1"/>
    </source>
</evidence>
<evidence type="ECO:0000313" key="5">
    <source>
        <dbReference type="EMBL" id="TCZ74365.1"/>
    </source>
</evidence>
<dbReference type="InterPro" id="IPR027268">
    <property type="entry name" value="Peptidase_M4/M1_CTD_sf"/>
</dbReference>
<evidence type="ECO:0000256" key="3">
    <source>
        <dbReference type="SAM" id="SignalP"/>
    </source>
</evidence>
<feature type="binding site" evidence="2">
    <location>
        <position position="387"/>
    </location>
    <ligand>
        <name>Zn(2+)</name>
        <dbReference type="ChEBI" id="CHEBI:29105"/>
        <note>catalytic</note>
    </ligand>
</feature>
<gene>
    <name evidence="5" type="ORF">E0486_01705</name>
</gene>
<dbReference type="GO" id="GO:0008270">
    <property type="term" value="F:zinc ion binding"/>
    <property type="evidence" value="ECO:0007669"/>
    <property type="project" value="InterPro"/>
</dbReference>
<feature type="active site" description="Proton acceptor" evidence="1">
    <location>
        <position position="365"/>
    </location>
</feature>
<feature type="active site" description="Proton donor" evidence="1">
    <location>
        <position position="460"/>
    </location>
</feature>
<keyword evidence="6" id="KW-1185">Reference proteome</keyword>
<reference evidence="5 6" key="1">
    <citation type="submission" date="2019-03" db="EMBL/GenBank/DDBJ databases">
        <authorList>
            <person name="Kim M.K.M."/>
        </authorList>
    </citation>
    <scope>NUCLEOTIDE SEQUENCE [LARGE SCALE GENOMIC DNA]</scope>
    <source>
        <strain evidence="5 6">17J68-15</strain>
    </source>
</reference>
<feature type="domain" description="Peptidase M1 membrane alanine aminopeptidase" evidence="4">
    <location>
        <begin position="349"/>
        <end position="511"/>
    </location>
</feature>
<comment type="cofactor">
    <cofactor evidence="2">
        <name>Zn(2+)</name>
        <dbReference type="ChEBI" id="CHEBI:29105"/>
    </cofactor>
    <text evidence="2">Binds 1 zinc ion per subunit.</text>
</comment>
<keyword evidence="2" id="KW-0862">Zinc</keyword>
<feature type="binding site" evidence="2">
    <location>
        <position position="364"/>
    </location>
    <ligand>
        <name>Zn(2+)</name>
        <dbReference type="ChEBI" id="CHEBI:29105"/>
        <note>catalytic</note>
    </ligand>
</feature>
<keyword evidence="3" id="KW-0732">Signal</keyword>
<organism evidence="5 6">
    <name type="scientific">Flaviaesturariibacter aridisoli</name>
    <dbReference type="NCBI Taxonomy" id="2545761"/>
    <lineage>
        <taxon>Bacteria</taxon>
        <taxon>Pseudomonadati</taxon>
        <taxon>Bacteroidota</taxon>
        <taxon>Chitinophagia</taxon>
        <taxon>Chitinophagales</taxon>
        <taxon>Chitinophagaceae</taxon>
        <taxon>Flaviaestuariibacter</taxon>
    </lineage>
</organism>
<dbReference type="CDD" id="cd09604">
    <property type="entry name" value="M1_APN_like"/>
    <property type="match status" value="1"/>
</dbReference>
<feature type="binding site" evidence="2">
    <location>
        <position position="368"/>
    </location>
    <ligand>
        <name>Zn(2+)</name>
        <dbReference type="ChEBI" id="CHEBI:29105"/>
        <note>catalytic</note>
    </ligand>
</feature>
<dbReference type="InterPro" id="IPR034015">
    <property type="entry name" value="M1_LTA4H"/>
</dbReference>
<protein>
    <submittedName>
        <fullName evidence="5">M1 family peptidase</fullName>
    </submittedName>
</protein>
<proteinExistence type="predicted"/>
<dbReference type="Gene3D" id="1.10.390.10">
    <property type="entry name" value="Neutral Protease Domain 2"/>
    <property type="match status" value="1"/>
</dbReference>
<name>A0A4R4E998_9BACT</name>
<dbReference type="SUPFAM" id="SSF55486">
    <property type="entry name" value="Metalloproteases ('zincins'), catalytic domain"/>
    <property type="match status" value="1"/>
</dbReference>
<dbReference type="InterPro" id="IPR014782">
    <property type="entry name" value="Peptidase_M1_dom"/>
</dbReference>
<evidence type="ECO:0000256" key="2">
    <source>
        <dbReference type="PIRSR" id="PIRSR634015-3"/>
    </source>
</evidence>